<protein>
    <recommendedName>
        <fullName evidence="1">Tc1-like transposase DDE domain-containing protein</fullName>
    </recommendedName>
</protein>
<dbReference type="Proteomes" id="UP001516472">
    <property type="component" value="Unassembled WGS sequence"/>
</dbReference>
<reference evidence="2 3" key="1">
    <citation type="submission" date="2020-02" db="EMBL/GenBank/DDBJ databases">
        <authorList>
            <person name="Babadi Z.K."/>
            <person name="Risdian C."/>
            <person name="Ebrahimipour G.H."/>
            <person name="Wink J."/>
        </authorList>
    </citation>
    <scope>NUCLEOTIDE SEQUENCE [LARGE SCALE GENOMIC DNA]</scope>
    <source>
        <strain evidence="2 3">ZKHCc1 1396</strain>
    </source>
</reference>
<dbReference type="InterPro" id="IPR038717">
    <property type="entry name" value="Tc1-like_DDE_dom"/>
</dbReference>
<gene>
    <name evidence="2" type="ORF">G4177_26490</name>
</gene>
<evidence type="ECO:0000313" key="3">
    <source>
        <dbReference type="Proteomes" id="UP001516472"/>
    </source>
</evidence>
<dbReference type="InterPro" id="IPR036397">
    <property type="entry name" value="RNaseH_sf"/>
</dbReference>
<evidence type="ECO:0000313" key="2">
    <source>
        <dbReference type="EMBL" id="MBE4751725.1"/>
    </source>
</evidence>
<evidence type="ECO:0000259" key="1">
    <source>
        <dbReference type="Pfam" id="PF13358"/>
    </source>
</evidence>
<dbReference type="EMBL" id="JAAIYO010000009">
    <property type="protein sequence ID" value="MBE4751725.1"/>
    <property type="molecule type" value="Genomic_DNA"/>
</dbReference>
<keyword evidence="3" id="KW-1185">Reference proteome</keyword>
<dbReference type="Gene3D" id="3.30.420.10">
    <property type="entry name" value="Ribonuclease H-like superfamily/Ribonuclease H"/>
    <property type="match status" value="1"/>
</dbReference>
<organism evidence="2 3">
    <name type="scientific">Corallococcus soli</name>
    <dbReference type="NCBI Taxonomy" id="2710757"/>
    <lineage>
        <taxon>Bacteria</taxon>
        <taxon>Pseudomonadati</taxon>
        <taxon>Myxococcota</taxon>
        <taxon>Myxococcia</taxon>
        <taxon>Myxococcales</taxon>
        <taxon>Cystobacterineae</taxon>
        <taxon>Myxococcaceae</taxon>
        <taxon>Corallococcus</taxon>
    </lineage>
</organism>
<name>A0ABR9PUW0_9BACT</name>
<proteinExistence type="predicted"/>
<accession>A0ABR9PUW0</accession>
<dbReference type="Pfam" id="PF13358">
    <property type="entry name" value="DDE_3"/>
    <property type="match status" value="1"/>
</dbReference>
<feature type="domain" description="Tc1-like transposase DDE" evidence="1">
    <location>
        <begin position="7"/>
        <end position="79"/>
    </location>
</feature>
<comment type="caution">
    <text evidence="2">The sequence shown here is derived from an EMBL/GenBank/DDBJ whole genome shotgun (WGS) entry which is preliminary data.</text>
</comment>
<dbReference type="RefSeq" id="WP_193428925.1">
    <property type="nucleotide sequence ID" value="NZ_CBCSIP010000166.1"/>
</dbReference>
<sequence length="111" mass="12625">MAALRHFRRKVGHPLVVVWDRLGAHRSNELKRFVKAHVRDFVLEAFHAYSPELNPDEGCNSQVKRSLLNATPKSVAELRRQVRAAFVRLGRHPAALRGFFGHAGLSLHRLT</sequence>